<dbReference type="PANTHER" id="PTHR45648:SF22">
    <property type="entry name" value="GDSL LIPASE_ACYLHYDROLASE FAMILY PROTEIN (AFU_ORTHOLOGUE AFUA_4G14700)"/>
    <property type="match status" value="1"/>
</dbReference>
<dbReference type="Proteomes" id="UP000053989">
    <property type="component" value="Unassembled WGS sequence"/>
</dbReference>
<dbReference type="InterPro" id="IPR051058">
    <property type="entry name" value="GDSL_Est/Lipase"/>
</dbReference>
<dbReference type="PANTHER" id="PTHR45648">
    <property type="entry name" value="GDSL LIPASE/ACYLHYDROLASE FAMILY PROTEIN (AFU_ORTHOLOGUE AFUA_4G14700)"/>
    <property type="match status" value="1"/>
</dbReference>
<name>A0A0C3E1W0_9AGAM</name>
<dbReference type="InParanoid" id="A0A0C3E1W0"/>
<evidence type="ECO:0000313" key="3">
    <source>
        <dbReference type="Proteomes" id="UP000053989"/>
    </source>
</evidence>
<organism evidence="2 3">
    <name type="scientific">Scleroderma citrinum Foug A</name>
    <dbReference type="NCBI Taxonomy" id="1036808"/>
    <lineage>
        <taxon>Eukaryota</taxon>
        <taxon>Fungi</taxon>
        <taxon>Dikarya</taxon>
        <taxon>Basidiomycota</taxon>
        <taxon>Agaricomycotina</taxon>
        <taxon>Agaricomycetes</taxon>
        <taxon>Agaricomycetidae</taxon>
        <taxon>Boletales</taxon>
        <taxon>Sclerodermatineae</taxon>
        <taxon>Sclerodermataceae</taxon>
        <taxon>Scleroderma</taxon>
    </lineage>
</organism>
<evidence type="ECO:0000313" key="2">
    <source>
        <dbReference type="EMBL" id="KIM66770.1"/>
    </source>
</evidence>
<dbReference type="SUPFAM" id="SSF52266">
    <property type="entry name" value="SGNH hydrolase"/>
    <property type="match status" value="1"/>
</dbReference>
<protein>
    <submittedName>
        <fullName evidence="2">Carbohydrate esterase family 16 protein</fullName>
    </submittedName>
</protein>
<dbReference type="HOGENOM" id="CLU_015101_4_1_1"/>
<keyword evidence="3" id="KW-1185">Reference proteome</keyword>
<dbReference type="Gene3D" id="3.40.50.1110">
    <property type="entry name" value="SGNH hydrolase"/>
    <property type="match status" value="1"/>
</dbReference>
<keyword evidence="1" id="KW-0378">Hydrolase</keyword>
<dbReference type="InterPro" id="IPR036514">
    <property type="entry name" value="SGNH_hydro_sf"/>
</dbReference>
<dbReference type="InterPro" id="IPR001087">
    <property type="entry name" value="GDSL"/>
</dbReference>
<accession>A0A0C3E1W0</accession>
<evidence type="ECO:0000256" key="1">
    <source>
        <dbReference type="ARBA" id="ARBA00022801"/>
    </source>
</evidence>
<reference evidence="2 3" key="1">
    <citation type="submission" date="2014-04" db="EMBL/GenBank/DDBJ databases">
        <authorList>
            <consortium name="DOE Joint Genome Institute"/>
            <person name="Kuo A."/>
            <person name="Kohler A."/>
            <person name="Nagy L.G."/>
            <person name="Floudas D."/>
            <person name="Copeland A."/>
            <person name="Barry K.W."/>
            <person name="Cichocki N."/>
            <person name="Veneault-Fourrey C."/>
            <person name="LaButti K."/>
            <person name="Lindquist E.A."/>
            <person name="Lipzen A."/>
            <person name="Lundell T."/>
            <person name="Morin E."/>
            <person name="Murat C."/>
            <person name="Sun H."/>
            <person name="Tunlid A."/>
            <person name="Henrissat B."/>
            <person name="Grigoriev I.V."/>
            <person name="Hibbett D.S."/>
            <person name="Martin F."/>
            <person name="Nordberg H.P."/>
            <person name="Cantor M.N."/>
            <person name="Hua S.X."/>
        </authorList>
    </citation>
    <scope>NUCLEOTIDE SEQUENCE [LARGE SCALE GENOMIC DNA]</scope>
    <source>
        <strain evidence="2 3">Foug A</strain>
    </source>
</reference>
<gene>
    <name evidence="2" type="ORF">SCLCIDRAFT_252635</name>
</gene>
<dbReference type="EMBL" id="KN822015">
    <property type="protein sequence ID" value="KIM66770.1"/>
    <property type="molecule type" value="Genomic_DNA"/>
</dbReference>
<proteinExistence type="predicted"/>
<dbReference type="Pfam" id="PF00657">
    <property type="entry name" value="Lipase_GDSL"/>
    <property type="match status" value="1"/>
</dbReference>
<dbReference type="AlphaFoldDB" id="A0A0C3E1W0"/>
<sequence>MPSPLPSTSRYLPAVFGGSHWFAQESFENIVIFGDSYSKLNDSQTWVDHLGRRLRKQNKEVEIHNFAFPGATAEEDLSKQLSRFFTVFPTKNSSSKTPPLDPDKTTFFIFLGINDCGSTDSDELEFVIETILDTVHDLYVKAGARKFIFVNVPPIDRSPQVVDSGSSDEIEERVKTWNDLLEAQMMEFGASSKEAAVLLFSLHQVLTEVLENPFTFDFSEDDPTTQGGGIWEDDLHLTIEVHDILAERLLASVF</sequence>
<dbReference type="GO" id="GO:0016788">
    <property type="term" value="F:hydrolase activity, acting on ester bonds"/>
    <property type="evidence" value="ECO:0007669"/>
    <property type="project" value="InterPro"/>
</dbReference>
<reference evidence="3" key="2">
    <citation type="submission" date="2015-01" db="EMBL/GenBank/DDBJ databases">
        <title>Evolutionary Origins and Diversification of the Mycorrhizal Mutualists.</title>
        <authorList>
            <consortium name="DOE Joint Genome Institute"/>
            <consortium name="Mycorrhizal Genomics Consortium"/>
            <person name="Kohler A."/>
            <person name="Kuo A."/>
            <person name="Nagy L.G."/>
            <person name="Floudas D."/>
            <person name="Copeland A."/>
            <person name="Barry K.W."/>
            <person name="Cichocki N."/>
            <person name="Veneault-Fourrey C."/>
            <person name="LaButti K."/>
            <person name="Lindquist E.A."/>
            <person name="Lipzen A."/>
            <person name="Lundell T."/>
            <person name="Morin E."/>
            <person name="Murat C."/>
            <person name="Riley R."/>
            <person name="Ohm R."/>
            <person name="Sun H."/>
            <person name="Tunlid A."/>
            <person name="Henrissat B."/>
            <person name="Grigoriev I.V."/>
            <person name="Hibbett D.S."/>
            <person name="Martin F."/>
        </authorList>
    </citation>
    <scope>NUCLEOTIDE SEQUENCE [LARGE SCALE GENOMIC DNA]</scope>
    <source>
        <strain evidence="3">Foug A</strain>
    </source>
</reference>
<dbReference type="OrthoDB" id="1600564at2759"/>